<evidence type="ECO:0000313" key="4">
    <source>
        <dbReference type="Proteomes" id="UP000469558"/>
    </source>
</evidence>
<sequence>MAPKNPFSHSIPLSVNELVSTILLRHGARARLIKILCSVWFTDGADFQSWVSQDRSNLWIYGIAGAGKTILMSSIIQELEKRTGPEDGKLIAIALQAALTRDIALAFFYCDYKDIATHSHIAILGALARQLVAQKEECFADLQQFYQDHFTQDRSLRTPSPEELHELIRTVSTHFQNTMVVVDGLDEISDDRAGVSKLLRSLSDSSRSIKTLFASRPEVDIGYALEGCDRISISAKSSDLHLYVGAEIQRRTEERKLNIRDPTLKEHIMETLVNGADGINLTKHKLGFDGLRAKWIISASVAVIEIAVKLFTSSLQTYRALTSESLKGSIVATSRIND</sequence>
<accession>A0A8T9CI56</accession>
<dbReference type="AlphaFoldDB" id="A0A8T9CI56"/>
<keyword evidence="1" id="KW-0677">Repeat</keyword>
<evidence type="ECO:0000256" key="1">
    <source>
        <dbReference type="ARBA" id="ARBA00022737"/>
    </source>
</evidence>
<protein>
    <submittedName>
        <fullName evidence="3">Vegetative incompatibility protein HET-E-1</fullName>
    </submittedName>
</protein>
<reference evidence="3 4" key="1">
    <citation type="submission" date="2018-05" db="EMBL/GenBank/DDBJ databases">
        <title>Genome sequencing and assembly of the regulated plant pathogen Lachnellula willkommii and related sister species for the development of diagnostic species identification markers.</title>
        <authorList>
            <person name="Giroux E."/>
            <person name="Bilodeau G."/>
        </authorList>
    </citation>
    <scope>NUCLEOTIDE SEQUENCE [LARGE SCALE GENOMIC DNA]</scope>
    <source>
        <strain evidence="3 4">CBS 268.59</strain>
    </source>
</reference>
<keyword evidence="4" id="KW-1185">Reference proteome</keyword>
<name>A0A8T9CI56_9HELO</name>
<gene>
    <name evidence="3" type="primary">HET-E1_8</name>
    <name evidence="3" type="ORF">LSUE1_G001537</name>
</gene>
<dbReference type="PANTHER" id="PTHR10039">
    <property type="entry name" value="AMELOGENIN"/>
    <property type="match status" value="1"/>
</dbReference>
<proteinExistence type="predicted"/>
<dbReference type="EMBL" id="QGMK01000105">
    <property type="protein sequence ID" value="TVY84197.1"/>
    <property type="molecule type" value="Genomic_DNA"/>
</dbReference>
<dbReference type="PROSITE" id="PS50837">
    <property type="entry name" value="NACHT"/>
    <property type="match status" value="1"/>
</dbReference>
<dbReference type="PANTHER" id="PTHR10039:SF15">
    <property type="entry name" value="NACHT DOMAIN-CONTAINING PROTEIN"/>
    <property type="match status" value="1"/>
</dbReference>
<dbReference type="InterPro" id="IPR007111">
    <property type="entry name" value="NACHT_NTPase"/>
</dbReference>
<dbReference type="Pfam" id="PF24883">
    <property type="entry name" value="NPHP3_N"/>
    <property type="match status" value="1"/>
</dbReference>
<dbReference type="InterPro" id="IPR027417">
    <property type="entry name" value="P-loop_NTPase"/>
</dbReference>
<dbReference type="OrthoDB" id="1577640at2759"/>
<comment type="caution">
    <text evidence="3">The sequence shown here is derived from an EMBL/GenBank/DDBJ whole genome shotgun (WGS) entry which is preliminary data.</text>
</comment>
<evidence type="ECO:0000259" key="2">
    <source>
        <dbReference type="PROSITE" id="PS50837"/>
    </source>
</evidence>
<dbReference type="Proteomes" id="UP000469558">
    <property type="component" value="Unassembled WGS sequence"/>
</dbReference>
<feature type="domain" description="NACHT" evidence="2">
    <location>
        <begin position="56"/>
        <end position="217"/>
    </location>
</feature>
<dbReference type="Gene3D" id="3.40.50.300">
    <property type="entry name" value="P-loop containing nucleotide triphosphate hydrolases"/>
    <property type="match status" value="1"/>
</dbReference>
<organism evidence="3 4">
    <name type="scientific">Lachnellula suecica</name>
    <dbReference type="NCBI Taxonomy" id="602035"/>
    <lineage>
        <taxon>Eukaryota</taxon>
        <taxon>Fungi</taxon>
        <taxon>Dikarya</taxon>
        <taxon>Ascomycota</taxon>
        <taxon>Pezizomycotina</taxon>
        <taxon>Leotiomycetes</taxon>
        <taxon>Helotiales</taxon>
        <taxon>Lachnaceae</taxon>
        <taxon>Lachnellula</taxon>
    </lineage>
</organism>
<evidence type="ECO:0000313" key="3">
    <source>
        <dbReference type="EMBL" id="TVY84197.1"/>
    </source>
</evidence>
<dbReference type="SUPFAM" id="SSF52540">
    <property type="entry name" value="P-loop containing nucleoside triphosphate hydrolases"/>
    <property type="match status" value="1"/>
</dbReference>
<dbReference type="InterPro" id="IPR056884">
    <property type="entry name" value="NPHP3-like_N"/>
</dbReference>